<evidence type="ECO:0000313" key="3">
    <source>
        <dbReference type="Proteomes" id="UP000271573"/>
    </source>
</evidence>
<dbReference type="AlphaFoldDB" id="A0A3G9IRF7"/>
<dbReference type="PANTHER" id="PTHR42886">
    <property type="entry name" value="RE40534P-RELATED"/>
    <property type="match status" value="1"/>
</dbReference>
<dbReference type="SUPFAM" id="SSF53474">
    <property type="entry name" value="alpha/beta-Hydrolases"/>
    <property type="match status" value="1"/>
</dbReference>
<proteinExistence type="predicted"/>
<dbReference type="InterPro" id="IPR000073">
    <property type="entry name" value="AB_hydrolase_1"/>
</dbReference>
<dbReference type="Proteomes" id="UP000271573">
    <property type="component" value="Chromosome"/>
</dbReference>
<reference evidence="2 3" key="1">
    <citation type="submission" date="2018-11" db="EMBL/GenBank/DDBJ databases">
        <title>Complete genome sequence of Nocardioides baekrokdamisoli strain KCTC 39748.</title>
        <authorList>
            <person name="Kang S.W."/>
            <person name="Lee K.C."/>
            <person name="Kim K.K."/>
            <person name="Kim J.S."/>
            <person name="Kim D.S."/>
            <person name="Ko S.H."/>
            <person name="Yang S.H."/>
            <person name="Shin Y.K."/>
            <person name="Lee J.S."/>
        </authorList>
    </citation>
    <scope>NUCLEOTIDE SEQUENCE [LARGE SCALE GENOMIC DNA]</scope>
    <source>
        <strain evidence="2 3">KCTC 39748</strain>
    </source>
</reference>
<dbReference type="GO" id="GO:0042171">
    <property type="term" value="F:lysophosphatidic acid acyltransferase activity"/>
    <property type="evidence" value="ECO:0007669"/>
    <property type="project" value="TreeGrafter"/>
</dbReference>
<dbReference type="KEGG" id="nbe:Back2_28420"/>
<protein>
    <submittedName>
        <fullName evidence="2">Alpha/beta hydrolase</fullName>
    </submittedName>
</protein>
<dbReference type="InterPro" id="IPR029058">
    <property type="entry name" value="AB_hydrolase_fold"/>
</dbReference>
<dbReference type="PANTHER" id="PTHR42886:SF42">
    <property type="entry name" value="ALPHA_BETA-HYDROLASES SUPERFAMILY PROTEIN"/>
    <property type="match status" value="1"/>
</dbReference>
<accession>A0A3G9IRF7</accession>
<dbReference type="RefSeq" id="WP_125569842.1">
    <property type="nucleotide sequence ID" value="NZ_AP019307.1"/>
</dbReference>
<dbReference type="OrthoDB" id="4536625at2"/>
<evidence type="ECO:0000313" key="2">
    <source>
        <dbReference type="EMBL" id="BBH18555.1"/>
    </source>
</evidence>
<organism evidence="2 3">
    <name type="scientific">Nocardioides baekrokdamisoli</name>
    <dbReference type="NCBI Taxonomy" id="1804624"/>
    <lineage>
        <taxon>Bacteria</taxon>
        <taxon>Bacillati</taxon>
        <taxon>Actinomycetota</taxon>
        <taxon>Actinomycetes</taxon>
        <taxon>Propionibacteriales</taxon>
        <taxon>Nocardioidaceae</taxon>
        <taxon>Nocardioides</taxon>
    </lineage>
</organism>
<name>A0A3G9IRF7_9ACTN</name>
<keyword evidence="3" id="KW-1185">Reference proteome</keyword>
<keyword evidence="2" id="KW-0378">Hydrolase</keyword>
<sequence>MSPALELRGPGRGAAPDKPTLLFVPGLGHEAGCWDNWRASAEAVGHPAYAMSLRGHGTSAGRLRTARLGNYRDDVVRVARSLPEAPVLIGHSMGGLVSAMAAARQPVRAVVLVAAVAAHPGIGSFLSVARQHPGDALGMMIGRTLTLRPEYMYERLDPVTAERYISQVGKESPIAQQQLIFHRPPPAPLGGAPVLVVGATADRLVPITDVRANARRYGAELIEFDGIGHNLMQDVGWEQPWAAIEDWISRRVLTAERPRSAARSAT</sequence>
<dbReference type="GO" id="GO:0006654">
    <property type="term" value="P:phosphatidic acid biosynthetic process"/>
    <property type="evidence" value="ECO:0007669"/>
    <property type="project" value="TreeGrafter"/>
</dbReference>
<dbReference type="EMBL" id="AP019307">
    <property type="protein sequence ID" value="BBH18555.1"/>
    <property type="molecule type" value="Genomic_DNA"/>
</dbReference>
<dbReference type="Gene3D" id="3.40.50.1820">
    <property type="entry name" value="alpha/beta hydrolase"/>
    <property type="match status" value="1"/>
</dbReference>
<dbReference type="Pfam" id="PF12697">
    <property type="entry name" value="Abhydrolase_6"/>
    <property type="match status" value="1"/>
</dbReference>
<evidence type="ECO:0000259" key="1">
    <source>
        <dbReference type="Pfam" id="PF12697"/>
    </source>
</evidence>
<dbReference type="GO" id="GO:0055088">
    <property type="term" value="P:lipid homeostasis"/>
    <property type="evidence" value="ECO:0007669"/>
    <property type="project" value="TreeGrafter"/>
</dbReference>
<gene>
    <name evidence="2" type="primary">mhpC_2</name>
    <name evidence="2" type="ORF">Back2_28420</name>
</gene>
<feature type="domain" description="AB hydrolase-1" evidence="1">
    <location>
        <begin position="21"/>
        <end position="243"/>
    </location>
</feature>
<dbReference type="GO" id="GO:0052689">
    <property type="term" value="F:carboxylic ester hydrolase activity"/>
    <property type="evidence" value="ECO:0007669"/>
    <property type="project" value="TreeGrafter"/>
</dbReference>